<dbReference type="PANTHER" id="PTHR30093">
    <property type="entry name" value="GENERAL SECRETION PATHWAY PROTEIN G"/>
    <property type="match status" value="1"/>
</dbReference>
<keyword evidence="2" id="KW-0472">Membrane</keyword>
<keyword evidence="1" id="KW-0488">Methylation</keyword>
<dbReference type="GO" id="GO:0015627">
    <property type="term" value="C:type II protein secretion system complex"/>
    <property type="evidence" value="ECO:0007669"/>
    <property type="project" value="InterPro"/>
</dbReference>
<proteinExistence type="predicted"/>
<dbReference type="STRING" id="1434072.SAMN05216210_0554"/>
<evidence type="ECO:0000256" key="1">
    <source>
        <dbReference type="ARBA" id="ARBA00022481"/>
    </source>
</evidence>
<dbReference type="PRINTS" id="PR00813">
    <property type="entry name" value="BCTERIALGSPG"/>
</dbReference>
<evidence type="ECO:0000313" key="4">
    <source>
        <dbReference type="Proteomes" id="UP000243924"/>
    </source>
</evidence>
<evidence type="ECO:0000256" key="2">
    <source>
        <dbReference type="SAM" id="Phobius"/>
    </source>
</evidence>
<dbReference type="NCBIfam" id="TIGR02532">
    <property type="entry name" value="IV_pilin_GFxxxE"/>
    <property type="match status" value="1"/>
</dbReference>
<sequence length="138" mass="15447">MMFRPVSQQRSRGFTLIEVMIVVVIVGILAAVAYPSYTRYMQSTRAEEAKAMIMDYVSALEGFRAKNFAYPADNNAAKTLAPELYTSDFYTPNYTRNSQHDFTITAAPKGMMSGCQSMQYSSGDGLNQHGSWDDDKHC</sequence>
<protein>
    <submittedName>
        <fullName evidence="3">Type IV pilus assembly protein PilE</fullName>
    </submittedName>
</protein>
<dbReference type="PANTHER" id="PTHR30093:SF47">
    <property type="entry name" value="TYPE IV PILUS NON-CORE MINOR PILIN PILE"/>
    <property type="match status" value="1"/>
</dbReference>
<keyword evidence="2" id="KW-1133">Transmembrane helix</keyword>
<gene>
    <name evidence="3" type="ORF">SAMN05216210_0554</name>
</gene>
<feature type="transmembrane region" description="Helical" evidence="2">
    <location>
        <begin position="12"/>
        <end position="34"/>
    </location>
</feature>
<name>A0A1H2EBG0_9GAMM</name>
<dbReference type="AlphaFoldDB" id="A0A1H2EBG0"/>
<keyword evidence="4" id="KW-1185">Reference proteome</keyword>
<dbReference type="GO" id="GO:0043683">
    <property type="term" value="P:type IV pilus assembly"/>
    <property type="evidence" value="ECO:0007669"/>
    <property type="project" value="InterPro"/>
</dbReference>
<dbReference type="GO" id="GO:0015628">
    <property type="term" value="P:protein secretion by the type II secretion system"/>
    <property type="evidence" value="ECO:0007669"/>
    <property type="project" value="InterPro"/>
</dbReference>
<dbReference type="InterPro" id="IPR012902">
    <property type="entry name" value="N_methyl_site"/>
</dbReference>
<dbReference type="InterPro" id="IPR045584">
    <property type="entry name" value="Pilin-like"/>
</dbReference>
<dbReference type="InterPro" id="IPR031982">
    <property type="entry name" value="PilE-like"/>
</dbReference>
<reference evidence="4" key="1">
    <citation type="submission" date="2016-10" db="EMBL/GenBank/DDBJ databases">
        <authorList>
            <person name="Varghese N."/>
            <person name="Submissions S."/>
        </authorList>
    </citation>
    <scope>NUCLEOTIDE SEQUENCE [LARGE SCALE GENOMIC DNA]</scope>
    <source>
        <strain evidence="4">CECT 8338</strain>
    </source>
</reference>
<dbReference type="SUPFAM" id="SSF54523">
    <property type="entry name" value="Pili subunits"/>
    <property type="match status" value="1"/>
</dbReference>
<keyword evidence="2" id="KW-0812">Transmembrane</keyword>
<dbReference type="Pfam" id="PF16732">
    <property type="entry name" value="ComP_DUS"/>
    <property type="match status" value="1"/>
</dbReference>
<evidence type="ECO:0000313" key="3">
    <source>
        <dbReference type="EMBL" id="SDT92486.1"/>
    </source>
</evidence>
<organism evidence="3 4">
    <name type="scientific">Halopseudomonas salegens</name>
    <dbReference type="NCBI Taxonomy" id="1434072"/>
    <lineage>
        <taxon>Bacteria</taxon>
        <taxon>Pseudomonadati</taxon>
        <taxon>Pseudomonadota</taxon>
        <taxon>Gammaproteobacteria</taxon>
        <taxon>Pseudomonadales</taxon>
        <taxon>Pseudomonadaceae</taxon>
        <taxon>Halopseudomonas</taxon>
    </lineage>
</organism>
<dbReference type="InterPro" id="IPR000983">
    <property type="entry name" value="Bac_GSPG_pilin"/>
</dbReference>
<dbReference type="Pfam" id="PF07963">
    <property type="entry name" value="N_methyl"/>
    <property type="match status" value="1"/>
</dbReference>
<dbReference type="Gene3D" id="3.30.700.10">
    <property type="entry name" value="Glycoprotein, Type 4 Pilin"/>
    <property type="match status" value="1"/>
</dbReference>
<accession>A0A1H2EBG0</accession>
<dbReference type="PROSITE" id="PS00409">
    <property type="entry name" value="PROKAR_NTER_METHYL"/>
    <property type="match status" value="1"/>
</dbReference>
<dbReference type="Proteomes" id="UP000243924">
    <property type="component" value="Chromosome I"/>
</dbReference>
<dbReference type="EMBL" id="LT629787">
    <property type="protein sequence ID" value="SDT92486.1"/>
    <property type="molecule type" value="Genomic_DNA"/>
</dbReference>